<evidence type="ECO:0000256" key="3">
    <source>
        <dbReference type="ARBA" id="ARBA00012922"/>
    </source>
</evidence>
<sequence>MHWEEIAQGKGASRDGAIPPEWQLPSCQLQDSQVDVRAVPAECGILTTRELEITATDAVELVQKLVRREYTSYEVTLAFCKRAAIAQQLVNCLSEIFFQLALDAAAQLDAEYAATGVPRGPLHGLPVSLKDCFQIEGTDATIGYTAFANSPTKQGEEAAITNIMRKCGAVLFCKTNVPTAMMAGETYNAIYGYTSNPYNRFLSSGGSSGGESALLALHGSPLGVGTDVGGSIRIPASFCDLYSLKPSSGRFPISGIRDGMEGQEAVSNVVGPMARSLAAIEMWTRAVLGTQPWMAADPDCLPIPYREAQIPKKLCLGLLLDDGIVKPLPPITRALHQVKAALEAAGHTVVDFRMWVPPESSDDPLYTDTLKHALYRSAAADTVSSTLARTEEPWPRGMEMLEEMVGRNRQSPTTVSDLWKAQAKRTEYAKRVLQAWAATENTTGTGREIDALLMPCTPWPACEKYKFTYDNYTSLWNVLDYCATTLPVTQVSAVDHVEPGYKCRNQTEAGIWKEYQPETIEGASVAVQLVGRRLNEEYLLAVTRVCDDATASYAI</sequence>
<dbReference type="GeneID" id="63734154"/>
<evidence type="ECO:0000256" key="4">
    <source>
        <dbReference type="ARBA" id="ARBA00022801"/>
    </source>
</evidence>
<dbReference type="InterPro" id="IPR020556">
    <property type="entry name" value="Amidase_CS"/>
</dbReference>
<dbReference type="PANTHER" id="PTHR46072:SF11">
    <property type="entry name" value="AMIDASE-RELATED"/>
    <property type="match status" value="1"/>
</dbReference>
<feature type="active site" description="Acyl-ester intermediate" evidence="5">
    <location>
        <position position="231"/>
    </location>
</feature>
<dbReference type="PROSITE" id="PS00571">
    <property type="entry name" value="AMIDASES"/>
    <property type="match status" value="1"/>
</dbReference>
<feature type="domain" description="Amidase" evidence="7">
    <location>
        <begin position="74"/>
        <end position="540"/>
    </location>
</feature>
<dbReference type="InterPro" id="IPR036928">
    <property type="entry name" value="AS_sf"/>
</dbReference>
<evidence type="ECO:0000313" key="8">
    <source>
        <dbReference type="EMBL" id="OJJ05891.1"/>
    </source>
</evidence>
<dbReference type="STRING" id="1036611.A0A1L9PWI2"/>
<organism evidence="8 9">
    <name type="scientific">Aspergillus versicolor CBS 583.65</name>
    <dbReference type="NCBI Taxonomy" id="1036611"/>
    <lineage>
        <taxon>Eukaryota</taxon>
        <taxon>Fungi</taxon>
        <taxon>Dikarya</taxon>
        <taxon>Ascomycota</taxon>
        <taxon>Pezizomycotina</taxon>
        <taxon>Eurotiomycetes</taxon>
        <taxon>Eurotiomycetidae</taxon>
        <taxon>Eurotiales</taxon>
        <taxon>Aspergillaceae</taxon>
        <taxon>Aspergillus</taxon>
        <taxon>Aspergillus subgen. Nidulantes</taxon>
    </lineage>
</organism>
<feature type="binding site" evidence="6">
    <location>
        <begin position="228"/>
        <end position="231"/>
    </location>
    <ligand>
        <name>substrate</name>
    </ligand>
</feature>
<dbReference type="Pfam" id="PF01425">
    <property type="entry name" value="Amidase"/>
    <property type="match status" value="1"/>
</dbReference>
<dbReference type="EMBL" id="KV878133">
    <property type="protein sequence ID" value="OJJ05891.1"/>
    <property type="molecule type" value="Genomic_DNA"/>
</dbReference>
<feature type="binding site" evidence="6">
    <location>
        <position position="207"/>
    </location>
    <ligand>
        <name>substrate</name>
    </ligand>
</feature>
<dbReference type="GO" id="GO:0004040">
    <property type="term" value="F:amidase activity"/>
    <property type="evidence" value="ECO:0007669"/>
    <property type="project" value="UniProtKB-EC"/>
</dbReference>
<protein>
    <recommendedName>
        <fullName evidence="3">amidase</fullName>
        <ecNumber evidence="3">3.5.1.4</ecNumber>
    </recommendedName>
</protein>
<dbReference type="PIRSF" id="PIRSF001221">
    <property type="entry name" value="Amidase_fungi"/>
    <property type="match status" value="1"/>
</dbReference>
<proteinExistence type="inferred from homology"/>
<keyword evidence="9" id="KW-1185">Reference proteome</keyword>
<dbReference type="RefSeq" id="XP_040671653.1">
    <property type="nucleotide sequence ID" value="XM_040818643.1"/>
</dbReference>
<accession>A0A1L9PWI2</accession>
<dbReference type="Gene3D" id="3.90.1300.10">
    <property type="entry name" value="Amidase signature (AS) domain"/>
    <property type="match status" value="1"/>
</dbReference>
<dbReference type="PANTHER" id="PTHR46072">
    <property type="entry name" value="AMIDASE-RELATED-RELATED"/>
    <property type="match status" value="1"/>
</dbReference>
<dbReference type="SUPFAM" id="SSF75304">
    <property type="entry name" value="Amidase signature (AS) enzymes"/>
    <property type="match status" value="1"/>
</dbReference>
<dbReference type="VEuPathDB" id="FungiDB:ASPVEDRAFT_895241"/>
<dbReference type="InterPro" id="IPR023631">
    <property type="entry name" value="Amidase_dom"/>
</dbReference>
<evidence type="ECO:0000256" key="5">
    <source>
        <dbReference type="PIRSR" id="PIRSR001221-1"/>
    </source>
</evidence>
<gene>
    <name evidence="8" type="ORF">ASPVEDRAFT_895241</name>
</gene>
<evidence type="ECO:0000259" key="7">
    <source>
        <dbReference type="Pfam" id="PF01425"/>
    </source>
</evidence>
<evidence type="ECO:0000256" key="6">
    <source>
        <dbReference type="PIRSR" id="PIRSR001221-2"/>
    </source>
</evidence>
<feature type="active site" description="Charge relay system" evidence="5">
    <location>
        <position position="207"/>
    </location>
</feature>
<evidence type="ECO:0000256" key="1">
    <source>
        <dbReference type="ARBA" id="ARBA00001311"/>
    </source>
</evidence>
<evidence type="ECO:0000313" key="9">
    <source>
        <dbReference type="Proteomes" id="UP000184073"/>
    </source>
</evidence>
<reference evidence="9" key="1">
    <citation type="journal article" date="2017" name="Genome Biol.">
        <title>Comparative genomics reveals high biological diversity and specific adaptations in the industrially and medically important fungal genus Aspergillus.</title>
        <authorList>
            <person name="de Vries R.P."/>
            <person name="Riley R."/>
            <person name="Wiebenga A."/>
            <person name="Aguilar-Osorio G."/>
            <person name="Amillis S."/>
            <person name="Uchima C.A."/>
            <person name="Anderluh G."/>
            <person name="Asadollahi M."/>
            <person name="Askin M."/>
            <person name="Barry K."/>
            <person name="Battaglia E."/>
            <person name="Bayram O."/>
            <person name="Benocci T."/>
            <person name="Braus-Stromeyer S.A."/>
            <person name="Caldana C."/>
            <person name="Canovas D."/>
            <person name="Cerqueira G.C."/>
            <person name="Chen F."/>
            <person name="Chen W."/>
            <person name="Choi C."/>
            <person name="Clum A."/>
            <person name="Dos Santos R.A."/>
            <person name="Damasio A.R."/>
            <person name="Diallinas G."/>
            <person name="Emri T."/>
            <person name="Fekete E."/>
            <person name="Flipphi M."/>
            <person name="Freyberg S."/>
            <person name="Gallo A."/>
            <person name="Gournas C."/>
            <person name="Habgood R."/>
            <person name="Hainaut M."/>
            <person name="Harispe M.L."/>
            <person name="Henrissat B."/>
            <person name="Hilden K.S."/>
            <person name="Hope R."/>
            <person name="Hossain A."/>
            <person name="Karabika E."/>
            <person name="Karaffa L."/>
            <person name="Karanyi Z."/>
            <person name="Krasevec N."/>
            <person name="Kuo A."/>
            <person name="Kusch H."/>
            <person name="LaButti K."/>
            <person name="Lagendijk E.L."/>
            <person name="Lapidus A."/>
            <person name="Levasseur A."/>
            <person name="Lindquist E."/>
            <person name="Lipzen A."/>
            <person name="Logrieco A.F."/>
            <person name="MacCabe A."/>
            <person name="Maekelae M.R."/>
            <person name="Malavazi I."/>
            <person name="Melin P."/>
            <person name="Meyer V."/>
            <person name="Mielnichuk N."/>
            <person name="Miskei M."/>
            <person name="Molnar A.P."/>
            <person name="Mule G."/>
            <person name="Ngan C.Y."/>
            <person name="Orejas M."/>
            <person name="Orosz E."/>
            <person name="Ouedraogo J.P."/>
            <person name="Overkamp K.M."/>
            <person name="Park H.-S."/>
            <person name="Perrone G."/>
            <person name="Piumi F."/>
            <person name="Punt P.J."/>
            <person name="Ram A.F."/>
            <person name="Ramon A."/>
            <person name="Rauscher S."/>
            <person name="Record E."/>
            <person name="Riano-Pachon D.M."/>
            <person name="Robert V."/>
            <person name="Roehrig J."/>
            <person name="Ruller R."/>
            <person name="Salamov A."/>
            <person name="Salih N.S."/>
            <person name="Samson R.A."/>
            <person name="Sandor E."/>
            <person name="Sanguinetti M."/>
            <person name="Schuetze T."/>
            <person name="Sepcic K."/>
            <person name="Shelest E."/>
            <person name="Sherlock G."/>
            <person name="Sophianopoulou V."/>
            <person name="Squina F.M."/>
            <person name="Sun H."/>
            <person name="Susca A."/>
            <person name="Todd R.B."/>
            <person name="Tsang A."/>
            <person name="Unkles S.E."/>
            <person name="van de Wiele N."/>
            <person name="van Rossen-Uffink D."/>
            <person name="Oliveira J.V."/>
            <person name="Vesth T.C."/>
            <person name="Visser J."/>
            <person name="Yu J.-H."/>
            <person name="Zhou M."/>
            <person name="Andersen M.R."/>
            <person name="Archer D.B."/>
            <person name="Baker S.E."/>
            <person name="Benoit I."/>
            <person name="Brakhage A.A."/>
            <person name="Braus G.H."/>
            <person name="Fischer R."/>
            <person name="Frisvad J.C."/>
            <person name="Goldman G.H."/>
            <person name="Houbraken J."/>
            <person name="Oakley B."/>
            <person name="Pocsi I."/>
            <person name="Scazzocchio C."/>
            <person name="Seiboth B."/>
            <person name="vanKuyk P.A."/>
            <person name="Wortman J."/>
            <person name="Dyer P.S."/>
            <person name="Grigoriev I.V."/>
        </authorList>
    </citation>
    <scope>NUCLEOTIDE SEQUENCE [LARGE SCALE GENOMIC DNA]</scope>
    <source>
        <strain evidence="9">CBS 583.65</strain>
    </source>
</reference>
<comment type="catalytic activity">
    <reaction evidence="1">
        <text>a monocarboxylic acid amide + H2O = a monocarboxylate + NH4(+)</text>
        <dbReference type="Rhea" id="RHEA:12020"/>
        <dbReference type="ChEBI" id="CHEBI:15377"/>
        <dbReference type="ChEBI" id="CHEBI:28938"/>
        <dbReference type="ChEBI" id="CHEBI:35757"/>
        <dbReference type="ChEBI" id="CHEBI:83628"/>
        <dbReference type="EC" id="3.5.1.4"/>
    </reaction>
</comment>
<comment type="similarity">
    <text evidence="2">Belongs to the amidase family.</text>
</comment>
<feature type="binding site" evidence="6">
    <location>
        <position position="181"/>
    </location>
    <ligand>
        <name>substrate</name>
    </ligand>
</feature>
<dbReference type="OrthoDB" id="6428749at2759"/>
<dbReference type="AlphaFoldDB" id="A0A1L9PWI2"/>
<dbReference type="Proteomes" id="UP000184073">
    <property type="component" value="Unassembled WGS sequence"/>
</dbReference>
<name>A0A1L9PWI2_ASPVE</name>
<evidence type="ECO:0000256" key="2">
    <source>
        <dbReference type="ARBA" id="ARBA00009199"/>
    </source>
</evidence>
<feature type="active site" description="Charge relay system" evidence="5">
    <location>
        <position position="130"/>
    </location>
</feature>
<dbReference type="EC" id="3.5.1.4" evidence="3"/>
<keyword evidence="4" id="KW-0378">Hydrolase</keyword>